<keyword evidence="3" id="KW-1185">Reference proteome</keyword>
<name>A0ABV9DH93_9BACI</name>
<dbReference type="PANTHER" id="PTHR35340">
    <property type="entry name" value="PQQ ENZYME REPEAT PROTEIN-RELATED"/>
    <property type="match status" value="1"/>
</dbReference>
<accession>A0ABV9DH93</accession>
<gene>
    <name evidence="2" type="ORF">ACFO3D_08265</name>
</gene>
<evidence type="ECO:0000259" key="1">
    <source>
        <dbReference type="Pfam" id="PF17425"/>
    </source>
</evidence>
<dbReference type="RefSeq" id="WP_390294683.1">
    <property type="nucleotide sequence ID" value="NZ_JBHSFU010000004.1"/>
</dbReference>
<dbReference type="Proteomes" id="UP001595989">
    <property type="component" value="Unassembled WGS sequence"/>
</dbReference>
<protein>
    <submittedName>
        <fullName evidence="2">Aryl-sulfate sulfotransferase</fullName>
    </submittedName>
</protein>
<dbReference type="InterPro" id="IPR053143">
    <property type="entry name" value="Arylsulfate_ST"/>
</dbReference>
<organism evidence="2 3">
    <name type="scientific">Virgibacillus kekensis</name>
    <dbReference type="NCBI Taxonomy" id="202261"/>
    <lineage>
        <taxon>Bacteria</taxon>
        <taxon>Bacillati</taxon>
        <taxon>Bacillota</taxon>
        <taxon>Bacilli</taxon>
        <taxon>Bacillales</taxon>
        <taxon>Bacillaceae</taxon>
        <taxon>Virgibacillus</taxon>
    </lineage>
</organism>
<dbReference type="PANTHER" id="PTHR35340:SF10">
    <property type="entry name" value="CYTOPLASMIC PROTEIN"/>
    <property type="match status" value="1"/>
</dbReference>
<evidence type="ECO:0000313" key="2">
    <source>
        <dbReference type="EMBL" id="MFC4558205.1"/>
    </source>
</evidence>
<reference evidence="3" key="1">
    <citation type="journal article" date="2019" name="Int. J. Syst. Evol. Microbiol.">
        <title>The Global Catalogue of Microorganisms (GCM) 10K type strain sequencing project: providing services to taxonomists for standard genome sequencing and annotation.</title>
        <authorList>
            <consortium name="The Broad Institute Genomics Platform"/>
            <consortium name="The Broad Institute Genome Sequencing Center for Infectious Disease"/>
            <person name="Wu L."/>
            <person name="Ma J."/>
        </authorList>
    </citation>
    <scope>NUCLEOTIDE SEQUENCE [LARGE SCALE GENOMIC DNA]</scope>
    <source>
        <strain evidence="3">CGMCC 4.7426</strain>
    </source>
</reference>
<feature type="domain" description="Arylsulfotransferase N-terminal" evidence="1">
    <location>
        <begin position="86"/>
        <end position="169"/>
    </location>
</feature>
<dbReference type="InterPro" id="IPR010262">
    <property type="entry name" value="Arylsulfotransferase_bact"/>
</dbReference>
<sequence length="555" mass="64415">MKKTLLVFAIVSIFVIAFFWITEYFNFDDSSQSPAANGEPVSFKSDGEIEQLTTYDKQRINEQRKIDQQLKETYQAGTFTLKNPFVTPDPYEVAPLTALMMFKTDQPAKIIVTVEGNDQYGDISHTYEKYSKEHTIPILGLYPDSENTVTIEATTKGGETTEQPVTITTEPLPDDFLTNEVVEARPEKMENGLTFVIPSTRYAYAVDYNGDVRWYSTLWNSHVFQRLDNGNLLYLTKEKGQKQYNELLEMDMLGKVYDSYIVNLEDYPDTNVIHHDAIELPSGNILATVHDMEAPYIEDEMIEIDRETGKTLRDFNYRDIFPEDFYQEYDGPGEDDGDWFHQNAIWYDNRDDTILVSSRHQDLVMKQTYPEGEIKWILAAQEKWPDSYERYLLEPIEEDFKFPGGPHSIMTMPDMDNNKNTYDYLLFDNNVVITRGDDPLSEDFSRMVQYRVNPEKMTVKEVWSYGEERGEAMFSSIVGDANYHKDTGNRMLTSGYIKVDDGRNSRIIETTGEQQAEVVYELVVSGFKSDSHRQAYRAFRLPLHPEKEWNFKLIE</sequence>
<dbReference type="Pfam" id="PF05935">
    <property type="entry name" value="Arylsulfotrans"/>
    <property type="match status" value="1"/>
</dbReference>
<dbReference type="InterPro" id="IPR035391">
    <property type="entry name" value="Arylsulfotran_N"/>
</dbReference>
<proteinExistence type="predicted"/>
<dbReference type="InterPro" id="IPR038477">
    <property type="entry name" value="ASST_N_sf"/>
</dbReference>
<evidence type="ECO:0000313" key="3">
    <source>
        <dbReference type="Proteomes" id="UP001595989"/>
    </source>
</evidence>
<dbReference type="Pfam" id="PF17425">
    <property type="entry name" value="Arylsulfotran_N"/>
    <property type="match status" value="1"/>
</dbReference>
<dbReference type="EMBL" id="JBHSFU010000004">
    <property type="protein sequence ID" value="MFC4558205.1"/>
    <property type="molecule type" value="Genomic_DNA"/>
</dbReference>
<comment type="caution">
    <text evidence="2">The sequence shown here is derived from an EMBL/GenBank/DDBJ whole genome shotgun (WGS) entry which is preliminary data.</text>
</comment>
<dbReference type="Gene3D" id="2.60.40.3100">
    <property type="entry name" value="Arylsulphate sulphotransferase monomer, N-terminal domain"/>
    <property type="match status" value="1"/>
</dbReference>